<sequence length="134" mass="15716">MKTIREIYQISESKSQSNYALDIWYNDVLNKSVSELGIVDLCRMIKQNVFIELAISKALELLKLNPLEGDVYDGQLLELLFKVDKDKIRGYEESLKEILMNAKENVDIDNFMCKEEYDEFKDLVEKFLTKVNSY</sequence>
<accession>A0A1H3V3R1</accession>
<dbReference type="Pfam" id="PF18616">
    <property type="entry name" value="CdiI_3"/>
    <property type="match status" value="1"/>
</dbReference>
<dbReference type="Proteomes" id="UP000198935">
    <property type="component" value="Unassembled WGS sequence"/>
</dbReference>
<gene>
    <name evidence="1" type="ORF">SAMN05421736_1417</name>
</gene>
<dbReference type="AlphaFoldDB" id="A0A1H3V3R1"/>
<organism evidence="1 2">
    <name type="scientific">Evansella caseinilytica</name>
    <dbReference type="NCBI Taxonomy" id="1503961"/>
    <lineage>
        <taxon>Bacteria</taxon>
        <taxon>Bacillati</taxon>
        <taxon>Bacillota</taxon>
        <taxon>Bacilli</taxon>
        <taxon>Bacillales</taxon>
        <taxon>Bacillaceae</taxon>
        <taxon>Evansella</taxon>
    </lineage>
</organism>
<name>A0A1H3V3R1_9BACI</name>
<keyword evidence="2" id="KW-1185">Reference proteome</keyword>
<dbReference type="InterPro" id="IPR040547">
    <property type="entry name" value="CdiI"/>
</dbReference>
<dbReference type="CDD" id="cd20691">
    <property type="entry name" value="CdiI_EC536-like"/>
    <property type="match status" value="1"/>
</dbReference>
<dbReference type="STRING" id="1503961.SAMN05421736_1417"/>
<dbReference type="EMBL" id="FNPI01000041">
    <property type="protein sequence ID" value="SDZ68861.1"/>
    <property type="molecule type" value="Genomic_DNA"/>
</dbReference>
<evidence type="ECO:0000313" key="2">
    <source>
        <dbReference type="Proteomes" id="UP000198935"/>
    </source>
</evidence>
<evidence type="ECO:0000313" key="1">
    <source>
        <dbReference type="EMBL" id="SDZ68861.1"/>
    </source>
</evidence>
<protein>
    <submittedName>
        <fullName evidence="1">Uncharacterized protein</fullName>
    </submittedName>
</protein>
<proteinExistence type="predicted"/>
<reference evidence="2" key="1">
    <citation type="submission" date="2016-10" db="EMBL/GenBank/DDBJ databases">
        <authorList>
            <person name="Varghese N."/>
            <person name="Submissions S."/>
        </authorList>
    </citation>
    <scope>NUCLEOTIDE SEQUENCE [LARGE SCALE GENOMIC DNA]</scope>
    <source>
        <strain evidence="2">SP</strain>
    </source>
</reference>
<dbReference type="OrthoDB" id="1821096at2"/>